<dbReference type="Gene3D" id="3.10.450.50">
    <property type="match status" value="1"/>
</dbReference>
<protein>
    <recommendedName>
        <fullName evidence="2">SnoaL-like domain-containing protein</fullName>
    </recommendedName>
</protein>
<dbReference type="InterPro" id="IPR037401">
    <property type="entry name" value="SnoaL-like"/>
</dbReference>
<evidence type="ECO:0000256" key="1">
    <source>
        <dbReference type="SAM" id="MobiDB-lite"/>
    </source>
</evidence>
<organism evidence="3 4">
    <name type="scientific">Piscinibacter terrae</name>
    <dbReference type="NCBI Taxonomy" id="2496871"/>
    <lineage>
        <taxon>Bacteria</taxon>
        <taxon>Pseudomonadati</taxon>
        <taxon>Pseudomonadota</taxon>
        <taxon>Betaproteobacteria</taxon>
        <taxon>Burkholderiales</taxon>
        <taxon>Sphaerotilaceae</taxon>
        <taxon>Piscinibacter</taxon>
    </lineage>
</organism>
<sequence>MTRCIWVSLGWVGPGTRSMDQAHGQSRQPHRHGVPRTRRCAARSRAHSCRRRLPLQWRLLSQCEGDTMMDHLLEHKVLLMFQHIDSSDWARLDDHFHPDVEYHRPGYDSIKGLDELRQFYANRRIIKTGRHQLESVFYGPGGESLSVTGSFRGADRAGRDLSVRFCDVYFFADDKIIRRETFFSAPAV</sequence>
<feature type="compositionally biased region" description="Basic residues" evidence="1">
    <location>
        <begin position="28"/>
        <end position="37"/>
    </location>
</feature>
<dbReference type="EMBL" id="QUSW01000009">
    <property type="protein sequence ID" value="RQP21725.1"/>
    <property type="molecule type" value="Genomic_DNA"/>
</dbReference>
<dbReference type="SUPFAM" id="SSF54427">
    <property type="entry name" value="NTF2-like"/>
    <property type="match status" value="1"/>
</dbReference>
<dbReference type="Pfam" id="PF12680">
    <property type="entry name" value="SnoaL_2"/>
    <property type="match status" value="1"/>
</dbReference>
<dbReference type="Proteomes" id="UP000267464">
    <property type="component" value="Unassembled WGS sequence"/>
</dbReference>
<dbReference type="InterPro" id="IPR032710">
    <property type="entry name" value="NTF2-like_dom_sf"/>
</dbReference>
<reference evidence="3 4" key="2">
    <citation type="submission" date="2018-12" db="EMBL/GenBank/DDBJ databases">
        <title>Rhizobacter gummiphilus sp. nov., a rubber-degrading bacterium isolated from the soil of a botanical garden in Japan.</title>
        <authorList>
            <person name="Shunsuke S.S."/>
        </authorList>
    </citation>
    <scope>NUCLEOTIDE SEQUENCE [LARGE SCALE GENOMIC DNA]</scope>
    <source>
        <strain evidence="3 4">S-16</strain>
    </source>
</reference>
<proteinExistence type="predicted"/>
<evidence type="ECO:0000313" key="3">
    <source>
        <dbReference type="EMBL" id="RQP21725.1"/>
    </source>
</evidence>
<evidence type="ECO:0000313" key="4">
    <source>
        <dbReference type="Proteomes" id="UP000267464"/>
    </source>
</evidence>
<keyword evidence="4" id="KW-1185">Reference proteome</keyword>
<reference evidence="3 4" key="1">
    <citation type="submission" date="2018-08" db="EMBL/GenBank/DDBJ databases">
        <authorList>
            <person name="Khan S.A."/>
            <person name="Jeon C.O."/>
            <person name="Chun B.H."/>
            <person name="Jeong S.E."/>
        </authorList>
    </citation>
    <scope>NUCLEOTIDE SEQUENCE [LARGE SCALE GENOMIC DNA]</scope>
    <source>
        <strain evidence="3 4">S-16</strain>
    </source>
</reference>
<feature type="region of interest" description="Disordered" evidence="1">
    <location>
        <begin position="17"/>
        <end position="37"/>
    </location>
</feature>
<evidence type="ECO:0000259" key="2">
    <source>
        <dbReference type="Pfam" id="PF12680"/>
    </source>
</evidence>
<dbReference type="AlphaFoldDB" id="A0A3N7JRR5"/>
<feature type="domain" description="SnoaL-like" evidence="2">
    <location>
        <begin position="80"/>
        <end position="178"/>
    </location>
</feature>
<name>A0A3N7JRR5_9BURK</name>
<gene>
    <name evidence="3" type="ORF">DZC73_25090</name>
</gene>
<accession>A0A3N7JRR5</accession>
<comment type="caution">
    <text evidence="3">The sequence shown here is derived from an EMBL/GenBank/DDBJ whole genome shotgun (WGS) entry which is preliminary data.</text>
</comment>